<dbReference type="InterPro" id="IPR032675">
    <property type="entry name" value="LRR_dom_sf"/>
</dbReference>
<protein>
    <submittedName>
        <fullName evidence="2">Leucine-rich repeat domain-containing protein</fullName>
    </submittedName>
</protein>
<dbReference type="SUPFAM" id="SSF52058">
    <property type="entry name" value="L domain-like"/>
    <property type="match status" value="1"/>
</dbReference>
<dbReference type="AlphaFoldDB" id="A0A9D2HSC9"/>
<sequence length="346" mass="38549">MKRSKLLVWAMAILTALPAFSQKTKTIYVPKAGTMVEMLTEEEANRITHLRLQGRLNAVDFRHLRDEFKSLRSLDLSQASINRYAGKNGTQEGFHLYPANTIPAFAFCKQRDDYAYTAKETLRRVILPDGLRAIGEAAFKGCNQLGICQIRDLHAPQLAPEALADSLTAIFVPEGSSNTYRSRDDWKAFAFVEGEPTSAKLQISRMGSLASELIQIGKQPKDINFLTIEGKLDEADFTLIRDYMPNLVYIDMTNSNATTIPEYTFTQKKFLLKVLLPKGLKSIGQRAFSGCTRLSGTLMLPPTLTAIEFGAFIGCDNLSRVVATGNNLTTLGDKLFGEETNKLEYR</sequence>
<dbReference type="Gene3D" id="3.80.10.10">
    <property type="entry name" value="Ribonuclease Inhibitor"/>
    <property type="match status" value="2"/>
</dbReference>
<evidence type="ECO:0000256" key="1">
    <source>
        <dbReference type="SAM" id="SignalP"/>
    </source>
</evidence>
<evidence type="ECO:0000313" key="3">
    <source>
        <dbReference type="Proteomes" id="UP000823860"/>
    </source>
</evidence>
<organism evidence="2 3">
    <name type="scientific">Candidatus Bacteroides intestinavium</name>
    <dbReference type="NCBI Taxonomy" id="2838469"/>
    <lineage>
        <taxon>Bacteria</taxon>
        <taxon>Pseudomonadati</taxon>
        <taxon>Bacteroidota</taxon>
        <taxon>Bacteroidia</taxon>
        <taxon>Bacteroidales</taxon>
        <taxon>Bacteroidaceae</taxon>
        <taxon>Bacteroides</taxon>
    </lineage>
</organism>
<evidence type="ECO:0000313" key="2">
    <source>
        <dbReference type="EMBL" id="HJA84120.1"/>
    </source>
</evidence>
<proteinExistence type="predicted"/>
<dbReference type="Pfam" id="PF13306">
    <property type="entry name" value="LRR_5"/>
    <property type="match status" value="2"/>
</dbReference>
<accession>A0A9D2HSC9</accession>
<name>A0A9D2HSC9_9BACE</name>
<keyword evidence="1" id="KW-0732">Signal</keyword>
<reference evidence="2" key="2">
    <citation type="submission" date="2021-04" db="EMBL/GenBank/DDBJ databases">
        <authorList>
            <person name="Gilroy R."/>
        </authorList>
    </citation>
    <scope>NUCLEOTIDE SEQUENCE</scope>
    <source>
        <strain evidence="2">ChiHecec1B25-7008</strain>
    </source>
</reference>
<reference evidence="2" key="1">
    <citation type="journal article" date="2021" name="PeerJ">
        <title>Extensive microbial diversity within the chicken gut microbiome revealed by metagenomics and culture.</title>
        <authorList>
            <person name="Gilroy R."/>
            <person name="Ravi A."/>
            <person name="Getino M."/>
            <person name="Pursley I."/>
            <person name="Horton D.L."/>
            <person name="Alikhan N.F."/>
            <person name="Baker D."/>
            <person name="Gharbi K."/>
            <person name="Hall N."/>
            <person name="Watson M."/>
            <person name="Adriaenssens E.M."/>
            <person name="Foster-Nyarko E."/>
            <person name="Jarju S."/>
            <person name="Secka A."/>
            <person name="Antonio M."/>
            <person name="Oren A."/>
            <person name="Chaudhuri R.R."/>
            <person name="La Ragione R."/>
            <person name="Hildebrand F."/>
            <person name="Pallen M.J."/>
        </authorList>
    </citation>
    <scope>NUCLEOTIDE SEQUENCE</scope>
    <source>
        <strain evidence="2">ChiHecec1B25-7008</strain>
    </source>
</reference>
<dbReference type="InterPro" id="IPR026906">
    <property type="entry name" value="LRR_5"/>
</dbReference>
<feature type="signal peptide" evidence="1">
    <location>
        <begin position="1"/>
        <end position="21"/>
    </location>
</feature>
<gene>
    <name evidence="2" type="ORF">H9785_09150</name>
</gene>
<comment type="caution">
    <text evidence="2">The sequence shown here is derived from an EMBL/GenBank/DDBJ whole genome shotgun (WGS) entry which is preliminary data.</text>
</comment>
<dbReference type="EMBL" id="DWZE01000110">
    <property type="protein sequence ID" value="HJA84120.1"/>
    <property type="molecule type" value="Genomic_DNA"/>
</dbReference>
<dbReference type="Proteomes" id="UP000823860">
    <property type="component" value="Unassembled WGS sequence"/>
</dbReference>
<feature type="chain" id="PRO_5038363529" evidence="1">
    <location>
        <begin position="22"/>
        <end position="346"/>
    </location>
</feature>